<dbReference type="Proteomes" id="UP001221189">
    <property type="component" value="Unassembled WGS sequence"/>
</dbReference>
<comment type="caution">
    <text evidence="7">The sequence shown here is derived from an EMBL/GenBank/DDBJ whole genome shotgun (WGS) entry which is preliminary data.</text>
</comment>
<feature type="transmembrane region" description="Helical" evidence="4">
    <location>
        <begin position="12"/>
        <end position="34"/>
    </location>
</feature>
<sequence length="516" mass="54653">MNLQNFTVRARLYALAVFAMLMLATVAGAGLYSLHQARASFVHFADDDNAALNVISGIRASVGNLRRYEKDMVINLADDNAITKYREDWAANYAATLQGLHDLAKLDLEPDTRRLDTEIDGLLGAYKSEMEGFMKQLGAKEFADPDAANKALDGAKKAVRPIEQKMKEMVESLDKAGVSAVAATLAKQDSTRIALISVSLLAMLFIGAFTFFNIHSILQPLQQVQQSAERIAGQDLSEKIRPLGRSETSDLMRGVAAMQESLRDVVGNVRNATDSIATASAEVAAGGHDLSHRTEQAASSLEETASAMEELTASVKHNADSARQANQLAVDAAQVAERGGTVVGEVVDTMKRISTSSHKISDIISTIDGIAFQTNILALNAAVEAARAGEQGRGFAVVASEVRSLAQRSAEAAKEIKGLITASGEAVDSGALLVERAGQTMQEVIGSIGRVSSIVAEISHATAEQSTGIAQIGTAITQLDTMTQQNAALVEQSAAAAQSLQVQAEDLAKSVAVFRL</sequence>
<dbReference type="SMART" id="SM00283">
    <property type="entry name" value="MA"/>
    <property type="match status" value="1"/>
</dbReference>
<keyword evidence="1" id="KW-0488">Methylation</keyword>
<reference evidence="7 8" key="1">
    <citation type="submission" date="2022-10" db="EMBL/GenBank/DDBJ databases">
        <title>Paucibacter sp. hw1 Genome sequencing.</title>
        <authorList>
            <person name="Park S."/>
        </authorList>
    </citation>
    <scope>NUCLEOTIDE SEQUENCE [LARGE SCALE GENOMIC DNA]</scope>
    <source>
        <strain evidence="8">hw1</strain>
    </source>
</reference>
<feature type="domain" description="Methyl-accepting transducer" evidence="5">
    <location>
        <begin position="272"/>
        <end position="501"/>
    </location>
</feature>
<organism evidence="7 8">
    <name type="scientific">Roseateles albus</name>
    <dbReference type="NCBI Taxonomy" id="2987525"/>
    <lineage>
        <taxon>Bacteria</taxon>
        <taxon>Pseudomonadati</taxon>
        <taxon>Pseudomonadota</taxon>
        <taxon>Betaproteobacteria</taxon>
        <taxon>Burkholderiales</taxon>
        <taxon>Sphaerotilaceae</taxon>
        <taxon>Roseateles</taxon>
    </lineage>
</organism>
<evidence type="ECO:0000256" key="1">
    <source>
        <dbReference type="ARBA" id="ARBA00022481"/>
    </source>
</evidence>
<accession>A0ABT5KH89</accession>
<dbReference type="SUPFAM" id="SSF58104">
    <property type="entry name" value="Methyl-accepting chemotaxis protein (MCP) signaling domain"/>
    <property type="match status" value="1"/>
</dbReference>
<dbReference type="RefSeq" id="WP_273600987.1">
    <property type="nucleotide sequence ID" value="NZ_JAQQXT010000008.1"/>
</dbReference>
<evidence type="ECO:0000313" key="8">
    <source>
        <dbReference type="Proteomes" id="UP001221189"/>
    </source>
</evidence>
<dbReference type="PANTHER" id="PTHR43531:SF14">
    <property type="entry name" value="METHYL-ACCEPTING CHEMOTAXIS PROTEIN I-RELATED"/>
    <property type="match status" value="1"/>
</dbReference>
<evidence type="ECO:0000256" key="2">
    <source>
        <dbReference type="ARBA" id="ARBA00029447"/>
    </source>
</evidence>
<dbReference type="SMART" id="SM00304">
    <property type="entry name" value="HAMP"/>
    <property type="match status" value="1"/>
</dbReference>
<dbReference type="Pfam" id="PF12729">
    <property type="entry name" value="4HB_MCP_1"/>
    <property type="match status" value="1"/>
</dbReference>
<dbReference type="PANTHER" id="PTHR43531">
    <property type="entry name" value="PROTEIN ICFG"/>
    <property type="match status" value="1"/>
</dbReference>
<dbReference type="CDD" id="cd11386">
    <property type="entry name" value="MCP_signal"/>
    <property type="match status" value="1"/>
</dbReference>
<dbReference type="Gene3D" id="1.10.287.950">
    <property type="entry name" value="Methyl-accepting chemotaxis protein"/>
    <property type="match status" value="1"/>
</dbReference>
<feature type="domain" description="HAMP" evidence="6">
    <location>
        <begin position="215"/>
        <end position="267"/>
    </location>
</feature>
<dbReference type="InterPro" id="IPR003660">
    <property type="entry name" value="HAMP_dom"/>
</dbReference>
<proteinExistence type="inferred from homology"/>
<dbReference type="InterPro" id="IPR051310">
    <property type="entry name" value="MCP_chemotaxis"/>
</dbReference>
<protein>
    <submittedName>
        <fullName evidence="7">Methyl-accepting chemotaxis protein</fullName>
    </submittedName>
</protein>
<dbReference type="InterPro" id="IPR024478">
    <property type="entry name" value="HlyB_4HB_MCP"/>
</dbReference>
<keyword evidence="4" id="KW-0812">Transmembrane</keyword>
<gene>
    <name evidence="7" type="ORF">PRZ03_14690</name>
</gene>
<evidence type="ECO:0000313" key="7">
    <source>
        <dbReference type="EMBL" id="MDC8772829.1"/>
    </source>
</evidence>
<keyword evidence="4" id="KW-1133">Transmembrane helix</keyword>
<dbReference type="PROSITE" id="PS50111">
    <property type="entry name" value="CHEMOTAXIS_TRANSDUC_2"/>
    <property type="match status" value="1"/>
</dbReference>
<evidence type="ECO:0000259" key="6">
    <source>
        <dbReference type="PROSITE" id="PS50885"/>
    </source>
</evidence>
<dbReference type="Pfam" id="PF00015">
    <property type="entry name" value="MCPsignal"/>
    <property type="match status" value="1"/>
</dbReference>
<dbReference type="EMBL" id="JAQQXT010000008">
    <property type="protein sequence ID" value="MDC8772829.1"/>
    <property type="molecule type" value="Genomic_DNA"/>
</dbReference>
<dbReference type="CDD" id="cd06225">
    <property type="entry name" value="HAMP"/>
    <property type="match status" value="1"/>
</dbReference>
<comment type="similarity">
    <text evidence="2">Belongs to the methyl-accepting chemotaxis (MCP) protein family.</text>
</comment>
<dbReference type="InterPro" id="IPR004089">
    <property type="entry name" value="MCPsignal_dom"/>
</dbReference>
<evidence type="ECO:0000256" key="4">
    <source>
        <dbReference type="SAM" id="Phobius"/>
    </source>
</evidence>
<dbReference type="Pfam" id="PF00672">
    <property type="entry name" value="HAMP"/>
    <property type="match status" value="1"/>
</dbReference>
<keyword evidence="8" id="KW-1185">Reference proteome</keyword>
<keyword evidence="4" id="KW-0472">Membrane</keyword>
<feature type="transmembrane region" description="Helical" evidence="4">
    <location>
        <begin position="193"/>
        <end position="212"/>
    </location>
</feature>
<dbReference type="PROSITE" id="PS50885">
    <property type="entry name" value="HAMP"/>
    <property type="match status" value="1"/>
</dbReference>
<evidence type="ECO:0000256" key="3">
    <source>
        <dbReference type="PROSITE-ProRule" id="PRU00284"/>
    </source>
</evidence>
<name>A0ABT5KH89_9BURK</name>
<keyword evidence="3" id="KW-0807">Transducer</keyword>
<evidence type="ECO:0000259" key="5">
    <source>
        <dbReference type="PROSITE" id="PS50111"/>
    </source>
</evidence>